<dbReference type="PROSITE" id="PS00039">
    <property type="entry name" value="DEAD_ATP_HELICASE"/>
    <property type="match status" value="1"/>
</dbReference>
<comment type="similarity">
    <text evidence="6">Belongs to the DEAD box helicase family.</text>
</comment>
<dbReference type="Pfam" id="PF00271">
    <property type="entry name" value="Helicase_C"/>
    <property type="match status" value="1"/>
</dbReference>
<evidence type="ECO:0000256" key="3">
    <source>
        <dbReference type="ARBA" id="ARBA00022801"/>
    </source>
</evidence>
<evidence type="ECO:0000256" key="4">
    <source>
        <dbReference type="ARBA" id="ARBA00022806"/>
    </source>
</evidence>
<dbReference type="InterPro" id="IPR027417">
    <property type="entry name" value="P-loop_NTPase"/>
</dbReference>
<dbReference type="GO" id="GO:0003724">
    <property type="term" value="F:RNA helicase activity"/>
    <property type="evidence" value="ECO:0007669"/>
    <property type="project" value="UniProtKB-EC"/>
</dbReference>
<dbReference type="OMA" id="ASCKIWI"/>
<sequence length="525" mass="59301">MNGPNGVNGLTGMQDTTGVNIFWDYTPMETSDLLEKIRTYKYYLPFGDRLNASYTIWLHTFGIPPPVPKSQLRRDLHAPENQSPSFAKFFYREHFATARRTQTETNEFRKANNVTVRGRAVPTPILRLYEANFPECVAEAAYALDYGPLTALQSQCWPVALHSRDLLAIVHSRAEASEQAYLLPAVVHAMNQPKPSTGKGPVVLVLIPTREGAEKVQRLVSDLQKYTHVHSVCLCSGDWKERQLKRLKKASCKIWIATPSRLLSFLEDGKVNISSCTLVVLDEADRMLAMGFEKTLRSVAALLRPDRQTLILANSGSRKVGDLADYLLKDCVQVSIGHSKLVENQRIEQTVIVCEKAQKLDRLVALLEDILREKEDKVIIFVETRLRVDETVLELRLRDWSAVGIHGGKTRDERRWALDVFKLDSSNILVVTDVASQQLDVGRVRFVVHYDRPASADIYVNRVNYALLCDGSGTAYAFLDQDDARHAKELVCHLQDVGQVVHPRLFEIADSASRCDRRKTARFSK</sequence>
<evidence type="ECO:0000259" key="7">
    <source>
        <dbReference type="PROSITE" id="PS51192"/>
    </source>
</evidence>
<keyword evidence="3 6" id="KW-0378">Hydrolase</keyword>
<dbReference type="EMBL" id="JABSTV010001255">
    <property type="protein sequence ID" value="KAH7934981.1"/>
    <property type="molecule type" value="Genomic_DNA"/>
</dbReference>
<keyword evidence="2 6" id="KW-0547">Nucleotide-binding</keyword>
<dbReference type="InterPro" id="IPR001650">
    <property type="entry name" value="Helicase_C-like"/>
</dbReference>
<dbReference type="GO" id="GO:0005524">
    <property type="term" value="F:ATP binding"/>
    <property type="evidence" value="ECO:0007669"/>
    <property type="project" value="UniProtKB-KW"/>
</dbReference>
<reference evidence="9" key="2">
    <citation type="submission" date="2021-09" db="EMBL/GenBank/DDBJ databases">
        <authorList>
            <person name="Jia N."/>
            <person name="Wang J."/>
            <person name="Shi W."/>
            <person name="Du L."/>
            <person name="Sun Y."/>
            <person name="Zhan W."/>
            <person name="Jiang J."/>
            <person name="Wang Q."/>
            <person name="Zhang B."/>
            <person name="Ji P."/>
            <person name="Sakyi L.B."/>
            <person name="Cui X."/>
            <person name="Yuan T."/>
            <person name="Jiang B."/>
            <person name="Yang W."/>
            <person name="Lam T.T.-Y."/>
            <person name="Chang Q."/>
            <person name="Ding S."/>
            <person name="Wang X."/>
            <person name="Zhu J."/>
            <person name="Ruan X."/>
            <person name="Zhao L."/>
            <person name="Wei J."/>
            <person name="Que T."/>
            <person name="Du C."/>
            <person name="Cheng J."/>
            <person name="Dai P."/>
            <person name="Han X."/>
            <person name="Huang E."/>
            <person name="Gao Y."/>
            <person name="Liu J."/>
            <person name="Shao H."/>
            <person name="Ye R."/>
            <person name="Li L."/>
            <person name="Wei W."/>
            <person name="Wang X."/>
            <person name="Wang C."/>
            <person name="Huo Q."/>
            <person name="Li W."/>
            <person name="Guo W."/>
            <person name="Chen H."/>
            <person name="Chen S."/>
            <person name="Zhou L."/>
            <person name="Zhou L."/>
            <person name="Ni X."/>
            <person name="Tian J."/>
            <person name="Zhou Y."/>
            <person name="Sheng Y."/>
            <person name="Liu T."/>
            <person name="Pan Y."/>
            <person name="Xia L."/>
            <person name="Li J."/>
            <person name="Zhao F."/>
            <person name="Cao W."/>
        </authorList>
    </citation>
    <scope>NUCLEOTIDE SEQUENCE</scope>
    <source>
        <strain evidence="9">Rsan-2018</strain>
        <tissue evidence="9">Larvae</tissue>
    </source>
</reference>
<organism evidence="9 10">
    <name type="scientific">Rhipicephalus sanguineus</name>
    <name type="common">Brown dog tick</name>
    <name type="synonym">Ixodes sanguineus</name>
    <dbReference type="NCBI Taxonomy" id="34632"/>
    <lineage>
        <taxon>Eukaryota</taxon>
        <taxon>Metazoa</taxon>
        <taxon>Ecdysozoa</taxon>
        <taxon>Arthropoda</taxon>
        <taxon>Chelicerata</taxon>
        <taxon>Arachnida</taxon>
        <taxon>Acari</taxon>
        <taxon>Parasitiformes</taxon>
        <taxon>Ixodida</taxon>
        <taxon>Ixodoidea</taxon>
        <taxon>Ixodidae</taxon>
        <taxon>Rhipicephalinae</taxon>
        <taxon>Rhipicephalus</taxon>
        <taxon>Rhipicephalus</taxon>
    </lineage>
</organism>
<dbReference type="GO" id="GO:0003676">
    <property type="term" value="F:nucleic acid binding"/>
    <property type="evidence" value="ECO:0007669"/>
    <property type="project" value="InterPro"/>
</dbReference>
<dbReference type="PROSITE" id="PS51194">
    <property type="entry name" value="HELICASE_CTER"/>
    <property type="match status" value="1"/>
</dbReference>
<reference evidence="9" key="1">
    <citation type="journal article" date="2020" name="Cell">
        <title>Large-Scale Comparative Analyses of Tick Genomes Elucidate Their Genetic Diversity and Vector Capacities.</title>
        <authorList>
            <consortium name="Tick Genome and Microbiome Consortium (TIGMIC)"/>
            <person name="Jia N."/>
            <person name="Wang J."/>
            <person name="Shi W."/>
            <person name="Du L."/>
            <person name="Sun Y."/>
            <person name="Zhan W."/>
            <person name="Jiang J.F."/>
            <person name="Wang Q."/>
            <person name="Zhang B."/>
            <person name="Ji P."/>
            <person name="Bell-Sakyi L."/>
            <person name="Cui X.M."/>
            <person name="Yuan T.T."/>
            <person name="Jiang B.G."/>
            <person name="Yang W.F."/>
            <person name="Lam T.T."/>
            <person name="Chang Q.C."/>
            <person name="Ding S.J."/>
            <person name="Wang X.J."/>
            <person name="Zhu J.G."/>
            <person name="Ruan X.D."/>
            <person name="Zhao L."/>
            <person name="Wei J.T."/>
            <person name="Ye R.Z."/>
            <person name="Que T.C."/>
            <person name="Du C.H."/>
            <person name="Zhou Y.H."/>
            <person name="Cheng J.X."/>
            <person name="Dai P.F."/>
            <person name="Guo W.B."/>
            <person name="Han X.H."/>
            <person name="Huang E.J."/>
            <person name="Li L.F."/>
            <person name="Wei W."/>
            <person name="Gao Y.C."/>
            <person name="Liu J.Z."/>
            <person name="Shao H.Z."/>
            <person name="Wang X."/>
            <person name="Wang C.C."/>
            <person name="Yang T.C."/>
            <person name="Huo Q.B."/>
            <person name="Li W."/>
            <person name="Chen H.Y."/>
            <person name="Chen S.E."/>
            <person name="Zhou L.G."/>
            <person name="Ni X.B."/>
            <person name="Tian J.H."/>
            <person name="Sheng Y."/>
            <person name="Liu T."/>
            <person name="Pan Y.S."/>
            <person name="Xia L.Y."/>
            <person name="Li J."/>
            <person name="Zhao F."/>
            <person name="Cao W.C."/>
        </authorList>
    </citation>
    <scope>NUCLEOTIDE SEQUENCE</scope>
    <source>
        <strain evidence="9">Rsan-2018</strain>
    </source>
</reference>
<gene>
    <name evidence="9" type="ORF">HPB52_002557</name>
</gene>
<evidence type="ECO:0000313" key="10">
    <source>
        <dbReference type="Proteomes" id="UP000821837"/>
    </source>
</evidence>
<dbReference type="PANTHER" id="PTHR47958">
    <property type="entry name" value="ATP-DEPENDENT RNA HELICASE DBP3"/>
    <property type="match status" value="1"/>
</dbReference>
<dbReference type="SUPFAM" id="SSF52540">
    <property type="entry name" value="P-loop containing nucleoside triphosphate hydrolases"/>
    <property type="match status" value="1"/>
</dbReference>
<dbReference type="InterPro" id="IPR014001">
    <property type="entry name" value="Helicase_ATP-bd"/>
</dbReference>
<dbReference type="Gene3D" id="3.40.50.300">
    <property type="entry name" value="P-loop containing nucleotide triphosphate hydrolases"/>
    <property type="match status" value="2"/>
</dbReference>
<dbReference type="CDD" id="cd18787">
    <property type="entry name" value="SF2_C_DEAD"/>
    <property type="match status" value="1"/>
</dbReference>
<accession>A0A9D4SMU2</accession>
<feature type="domain" description="Helicase C-terminal" evidence="8">
    <location>
        <begin position="359"/>
        <end position="509"/>
    </location>
</feature>
<evidence type="ECO:0000259" key="8">
    <source>
        <dbReference type="PROSITE" id="PS51194"/>
    </source>
</evidence>
<feature type="domain" description="Helicase ATP-binding" evidence="7">
    <location>
        <begin position="157"/>
        <end position="334"/>
    </location>
</feature>
<evidence type="ECO:0000313" key="9">
    <source>
        <dbReference type="EMBL" id="KAH7934981.1"/>
    </source>
</evidence>
<keyword evidence="5 6" id="KW-0067">ATP-binding</keyword>
<keyword evidence="10" id="KW-1185">Reference proteome</keyword>
<dbReference type="InterPro" id="IPR000629">
    <property type="entry name" value="RNA-helicase_DEAD-box_CS"/>
</dbReference>
<dbReference type="VEuPathDB" id="VectorBase:RSAN_025843"/>
<dbReference type="InterPro" id="IPR011545">
    <property type="entry name" value="DEAD/DEAH_box_helicase_dom"/>
</dbReference>
<dbReference type="SMART" id="SM00487">
    <property type="entry name" value="DEXDc"/>
    <property type="match status" value="1"/>
</dbReference>
<dbReference type="SMART" id="SM00490">
    <property type="entry name" value="HELICc"/>
    <property type="match status" value="1"/>
</dbReference>
<evidence type="ECO:0000256" key="5">
    <source>
        <dbReference type="ARBA" id="ARBA00022840"/>
    </source>
</evidence>
<comment type="caution">
    <text evidence="9">The sequence shown here is derived from an EMBL/GenBank/DDBJ whole genome shotgun (WGS) entry which is preliminary data.</text>
</comment>
<dbReference type="AlphaFoldDB" id="A0A9D4SMU2"/>
<dbReference type="Pfam" id="PF00270">
    <property type="entry name" value="DEAD"/>
    <property type="match status" value="1"/>
</dbReference>
<dbReference type="PROSITE" id="PS51192">
    <property type="entry name" value="HELICASE_ATP_BIND_1"/>
    <property type="match status" value="1"/>
</dbReference>
<dbReference type="Proteomes" id="UP000821837">
    <property type="component" value="Unassembled WGS sequence"/>
</dbReference>
<evidence type="ECO:0000256" key="1">
    <source>
        <dbReference type="ARBA" id="ARBA00012552"/>
    </source>
</evidence>
<evidence type="ECO:0000256" key="6">
    <source>
        <dbReference type="RuleBase" id="RU000492"/>
    </source>
</evidence>
<evidence type="ECO:0000256" key="2">
    <source>
        <dbReference type="ARBA" id="ARBA00022741"/>
    </source>
</evidence>
<dbReference type="GO" id="GO:0016787">
    <property type="term" value="F:hydrolase activity"/>
    <property type="evidence" value="ECO:0007669"/>
    <property type="project" value="UniProtKB-KW"/>
</dbReference>
<proteinExistence type="inferred from homology"/>
<name>A0A9D4SMU2_RHISA</name>
<protein>
    <recommendedName>
        <fullName evidence="1">RNA helicase</fullName>
        <ecNumber evidence="1">3.6.4.13</ecNumber>
    </recommendedName>
</protein>
<keyword evidence="4 6" id="KW-0347">Helicase</keyword>
<dbReference type="OrthoDB" id="196131at2759"/>
<dbReference type="EC" id="3.6.4.13" evidence="1"/>